<name>A0ABS0R5Y4_9ACTN</name>
<reference evidence="1 2" key="1">
    <citation type="submission" date="2020-12" db="EMBL/GenBank/DDBJ databases">
        <authorList>
            <person name="Kusuma A.B."/>
            <person name="Nouioui I."/>
            <person name="Goodfellow M."/>
        </authorList>
    </citation>
    <scope>NUCLEOTIDE SEQUENCE [LARGE SCALE GENOMIC DNA]</scope>
    <source>
        <strain evidence="1 2">DSM 41764</strain>
    </source>
</reference>
<gene>
    <name evidence="1" type="ORF">JBF12_04510</name>
</gene>
<keyword evidence="2" id="KW-1185">Reference proteome</keyword>
<accession>A0ABS0R5Y4</accession>
<dbReference type="SUPFAM" id="SSF51735">
    <property type="entry name" value="NAD(P)-binding Rossmann-fold domains"/>
    <property type="match status" value="1"/>
</dbReference>
<dbReference type="Proteomes" id="UP000638849">
    <property type="component" value="Unassembled WGS sequence"/>
</dbReference>
<dbReference type="EMBL" id="JAEEAQ010000024">
    <property type="protein sequence ID" value="MBI0312286.1"/>
    <property type="molecule type" value="Genomic_DNA"/>
</dbReference>
<proteinExistence type="predicted"/>
<dbReference type="PANTHER" id="PTHR48476:SF1">
    <property type="entry name" value="SHORT-CHAIN DEHYDROGENASE TIC 32, CHLOROPLASTIC-LIKE"/>
    <property type="match status" value="1"/>
</dbReference>
<protein>
    <submittedName>
        <fullName evidence="1">SDR family NAD(P)-dependent oxidoreductase</fullName>
    </submittedName>
</protein>
<comment type="caution">
    <text evidence="1">The sequence shown here is derived from an EMBL/GenBank/DDBJ whole genome shotgun (WGS) entry which is preliminary data.</text>
</comment>
<feature type="non-terminal residue" evidence="1">
    <location>
        <position position="65"/>
    </location>
</feature>
<dbReference type="InterPro" id="IPR055280">
    <property type="entry name" value="TIC32"/>
</dbReference>
<dbReference type="PANTHER" id="PTHR48476">
    <property type="entry name" value="SHORT-CHAIN DEHYDROGENASE TIC 32, CHLOROPLASTIC-LIKE"/>
    <property type="match status" value="1"/>
</dbReference>
<dbReference type="RefSeq" id="WP_198275532.1">
    <property type="nucleotide sequence ID" value="NZ_JAEEAQ010000024.1"/>
</dbReference>
<dbReference type="Pfam" id="PF00106">
    <property type="entry name" value="adh_short"/>
    <property type="match status" value="1"/>
</dbReference>
<dbReference type="InterPro" id="IPR002347">
    <property type="entry name" value="SDR_fam"/>
</dbReference>
<dbReference type="InterPro" id="IPR036291">
    <property type="entry name" value="NAD(P)-bd_dom_sf"/>
</dbReference>
<evidence type="ECO:0000313" key="1">
    <source>
        <dbReference type="EMBL" id="MBI0312286.1"/>
    </source>
</evidence>
<evidence type="ECO:0000313" key="2">
    <source>
        <dbReference type="Proteomes" id="UP000638849"/>
    </source>
</evidence>
<dbReference type="Gene3D" id="3.40.50.720">
    <property type="entry name" value="NAD(P)-binding Rossmann-like Domain"/>
    <property type="match status" value="1"/>
</dbReference>
<sequence>MTDHLITTPFGARTAAAEVLDGVDLTGKRALVTGAASGIGRETARVLAAAGAEVTIGVRDPAGGG</sequence>
<organism evidence="1 2">
    <name type="scientific">Streptomyces javensis</name>
    <dbReference type="NCBI Taxonomy" id="114698"/>
    <lineage>
        <taxon>Bacteria</taxon>
        <taxon>Bacillati</taxon>
        <taxon>Actinomycetota</taxon>
        <taxon>Actinomycetes</taxon>
        <taxon>Kitasatosporales</taxon>
        <taxon>Streptomycetaceae</taxon>
        <taxon>Streptomyces</taxon>
        <taxon>Streptomyces violaceusniger group</taxon>
    </lineage>
</organism>